<keyword evidence="2" id="KW-1185">Reference proteome</keyword>
<evidence type="ECO:0000313" key="2">
    <source>
        <dbReference type="Proteomes" id="UP001299046"/>
    </source>
</evidence>
<organism evidence="1 2">
    <name type="scientific">[Mycobacterium] zoologicum</name>
    <dbReference type="NCBI Taxonomy" id="2872311"/>
    <lineage>
        <taxon>Bacteria</taxon>
        <taxon>Bacillati</taxon>
        <taxon>Actinomycetota</taxon>
        <taxon>Actinomycetes</taxon>
        <taxon>Mycobacteriales</taxon>
        <taxon>Mycobacteriaceae</taxon>
        <taxon>Mycolicibacter</taxon>
    </lineage>
</organism>
<dbReference type="EMBL" id="JAYJJT010000040">
    <property type="protein sequence ID" value="MEB3052267.1"/>
    <property type="molecule type" value="Genomic_DNA"/>
</dbReference>
<accession>A0ABU5YQC2</accession>
<protein>
    <submittedName>
        <fullName evidence="1">ANTAR domain-containing protein</fullName>
    </submittedName>
</protein>
<dbReference type="RefSeq" id="WP_327083887.1">
    <property type="nucleotide sequence ID" value="NZ_JAYJJT010000040.1"/>
</dbReference>
<dbReference type="Proteomes" id="UP001299046">
    <property type="component" value="Unassembled WGS sequence"/>
</dbReference>
<proteinExistence type="predicted"/>
<gene>
    <name evidence="1" type="ORF">KV112_21470</name>
</gene>
<sequence length="56" mass="6189">MIDVAIGVLIGWRGCSERDAFDEIACAVRESGVGIGSIARWRCVCGAMSCRRGWRW</sequence>
<comment type="caution">
    <text evidence="1">The sequence shown here is derived from an EMBL/GenBank/DDBJ whole genome shotgun (WGS) entry which is preliminary data.</text>
</comment>
<evidence type="ECO:0000313" key="1">
    <source>
        <dbReference type="EMBL" id="MEB3052267.1"/>
    </source>
</evidence>
<reference evidence="1 2" key="1">
    <citation type="submission" date="2023-12" db="EMBL/GenBank/DDBJ databases">
        <title>Description of new species of Mycobacterium terrae complex isolated from sewage at the Sao Paulo Zoological Park Foundation in Brazil.</title>
        <authorList>
            <person name="Romagnoli C.L."/>
            <person name="Conceicao E.C."/>
            <person name="Machado E."/>
            <person name="Barreto L.B.P.F."/>
            <person name="Sharma A."/>
            <person name="Silva N.M."/>
            <person name="Marques L.E."/>
            <person name="Juliana M.A."/>
            <person name="Lourenco M.C.S."/>
            <person name="Digiampietri L.A."/>
            <person name="Suffys P.N."/>
            <person name="Viana-Niero C."/>
        </authorList>
    </citation>
    <scope>NUCLEOTIDE SEQUENCE [LARGE SCALE GENOMIC DNA]</scope>
    <source>
        <strain evidence="1 2">MYC123</strain>
    </source>
</reference>
<name>A0ABU5YQC2_9MYCO</name>